<dbReference type="Gene3D" id="3.30.1540.10">
    <property type="entry name" value="formyl-coa transferase, domain 3"/>
    <property type="match status" value="1"/>
</dbReference>
<dbReference type="EMBL" id="FWXV01000022">
    <property type="protein sequence ID" value="SMD27289.1"/>
    <property type="molecule type" value="Genomic_DNA"/>
</dbReference>
<evidence type="ECO:0000313" key="2">
    <source>
        <dbReference type="EMBL" id="SMD27289.1"/>
    </source>
</evidence>
<evidence type="ECO:0000313" key="3">
    <source>
        <dbReference type="Proteomes" id="UP000192674"/>
    </source>
</evidence>
<evidence type="ECO:0000256" key="1">
    <source>
        <dbReference type="ARBA" id="ARBA00022679"/>
    </source>
</evidence>
<sequence>MPGYDAVLQAYGGLMSVNGERDGDPLRVGVPIVDITAAHQAFAGILLALLERSVSGRGQLVDVTLFDAVVSLMHPHTAAYLQSGVVPERTGAAHPTVAPYQVFRTAGEGRLFVAAASDAQFAALADTLGRPSLAEDPRFRFNRDRIGNLGQLLAELQPLFLARNADELAAKLAARGVPASPVNDVAQALSAPQVRHRRMVVSDGAYRGIGVPIKLSRSASVPPRAPTRSGADTSRVLAECGYSVDDIDELRRTGVLGPD</sequence>
<protein>
    <submittedName>
        <fullName evidence="2">CoA-transferase family III</fullName>
    </submittedName>
</protein>
<dbReference type="InterPro" id="IPR044855">
    <property type="entry name" value="CoA-Trfase_III_dom3_sf"/>
</dbReference>
<dbReference type="PANTHER" id="PTHR48207">
    <property type="entry name" value="SUCCINATE--HYDROXYMETHYLGLUTARATE COA-TRANSFERASE"/>
    <property type="match status" value="1"/>
</dbReference>
<dbReference type="Proteomes" id="UP000192674">
    <property type="component" value="Unassembled WGS sequence"/>
</dbReference>
<dbReference type="InterPro" id="IPR050483">
    <property type="entry name" value="CoA-transferase_III_domain"/>
</dbReference>
<gene>
    <name evidence="2" type="ORF">SAMN05661093_10892</name>
</gene>
<dbReference type="SUPFAM" id="SSF89796">
    <property type="entry name" value="CoA-transferase family III (CaiB/BaiF)"/>
    <property type="match status" value="1"/>
</dbReference>
<dbReference type="Pfam" id="PF02515">
    <property type="entry name" value="CoA_transf_3"/>
    <property type="match status" value="1"/>
</dbReference>
<dbReference type="InterPro" id="IPR023606">
    <property type="entry name" value="CoA-Trfase_III_dom_1_sf"/>
</dbReference>
<organism evidence="2 3">
    <name type="scientific">Kibdelosporangium aridum</name>
    <dbReference type="NCBI Taxonomy" id="2030"/>
    <lineage>
        <taxon>Bacteria</taxon>
        <taxon>Bacillati</taxon>
        <taxon>Actinomycetota</taxon>
        <taxon>Actinomycetes</taxon>
        <taxon>Pseudonocardiales</taxon>
        <taxon>Pseudonocardiaceae</taxon>
        <taxon>Kibdelosporangium</taxon>
    </lineage>
</organism>
<dbReference type="GO" id="GO:0008410">
    <property type="term" value="F:CoA-transferase activity"/>
    <property type="evidence" value="ECO:0007669"/>
    <property type="project" value="TreeGrafter"/>
</dbReference>
<dbReference type="AlphaFoldDB" id="A0A1W2FZ92"/>
<dbReference type="PANTHER" id="PTHR48207:SF3">
    <property type="entry name" value="SUCCINATE--HYDROXYMETHYLGLUTARATE COA-TRANSFERASE"/>
    <property type="match status" value="1"/>
</dbReference>
<dbReference type="Gene3D" id="3.40.50.10540">
    <property type="entry name" value="Crotonobetainyl-coa:carnitine coa-transferase, domain 1"/>
    <property type="match status" value="1"/>
</dbReference>
<accession>A0A1W2FZ92</accession>
<name>A0A1W2FZ92_KIBAR</name>
<dbReference type="InterPro" id="IPR003673">
    <property type="entry name" value="CoA-Trfase_fam_III"/>
</dbReference>
<keyword evidence="1 2" id="KW-0808">Transferase</keyword>
<dbReference type="RefSeq" id="WP_268811644.1">
    <property type="nucleotide sequence ID" value="NZ_FWXV01000022.1"/>
</dbReference>
<reference evidence="2 3" key="1">
    <citation type="submission" date="2017-04" db="EMBL/GenBank/DDBJ databases">
        <authorList>
            <person name="Afonso C.L."/>
            <person name="Miller P.J."/>
            <person name="Scott M.A."/>
            <person name="Spackman E."/>
            <person name="Goraichik I."/>
            <person name="Dimitrov K.M."/>
            <person name="Suarez D.L."/>
            <person name="Swayne D.E."/>
        </authorList>
    </citation>
    <scope>NUCLEOTIDE SEQUENCE [LARGE SCALE GENOMIC DNA]</scope>
    <source>
        <strain evidence="2 3">DSM 43828</strain>
    </source>
</reference>
<keyword evidence="3" id="KW-1185">Reference proteome</keyword>
<proteinExistence type="predicted"/>